<gene>
    <name evidence="1" type="ORF">I6N96_02340</name>
</gene>
<name>A0ABS4CFQ7_9ENTE</name>
<dbReference type="RefSeq" id="WP_209555888.1">
    <property type="nucleotide sequence ID" value="NZ_JAEDXU010000001.1"/>
</dbReference>
<evidence type="ECO:0000313" key="2">
    <source>
        <dbReference type="Proteomes" id="UP000673375"/>
    </source>
</evidence>
<accession>A0ABS4CFQ7</accession>
<dbReference type="EMBL" id="JAEDXU010000001">
    <property type="protein sequence ID" value="MBP1045102.1"/>
    <property type="molecule type" value="Genomic_DNA"/>
</dbReference>
<organism evidence="1 2">
    <name type="scientific">Enterococcus larvae</name>
    <dbReference type="NCBI Taxonomy" id="2794352"/>
    <lineage>
        <taxon>Bacteria</taxon>
        <taxon>Bacillati</taxon>
        <taxon>Bacillota</taxon>
        <taxon>Bacilli</taxon>
        <taxon>Lactobacillales</taxon>
        <taxon>Enterococcaceae</taxon>
        <taxon>Enterococcus</taxon>
    </lineage>
</organism>
<keyword evidence="2" id="KW-1185">Reference proteome</keyword>
<reference evidence="1 2" key="1">
    <citation type="submission" date="2020-12" db="EMBL/GenBank/DDBJ databases">
        <title>Vagococcus allomyrinae sp. nov. and Enterococcus lavae sp. nov., isolated from the larvae of Allomyrina dichotoma.</title>
        <authorList>
            <person name="Lee S.D."/>
        </authorList>
    </citation>
    <scope>NUCLEOTIDE SEQUENCE [LARGE SCALE GENOMIC DNA]</scope>
    <source>
        <strain evidence="1 2">BWM-S5</strain>
    </source>
</reference>
<evidence type="ECO:0000313" key="1">
    <source>
        <dbReference type="EMBL" id="MBP1045102.1"/>
    </source>
</evidence>
<comment type="caution">
    <text evidence="1">The sequence shown here is derived from an EMBL/GenBank/DDBJ whole genome shotgun (WGS) entry which is preliminary data.</text>
</comment>
<proteinExistence type="predicted"/>
<dbReference type="Proteomes" id="UP000673375">
    <property type="component" value="Unassembled WGS sequence"/>
</dbReference>
<protein>
    <recommendedName>
        <fullName evidence="3">Transcriptional regulator</fullName>
    </recommendedName>
</protein>
<sequence length="57" mass="7043">MKRKKLLQKAKVQADQWYYIHKPLIEARQYIERMMIINEKEQLCTLRNQDNPNQLKI</sequence>
<evidence type="ECO:0008006" key="3">
    <source>
        <dbReference type="Google" id="ProtNLM"/>
    </source>
</evidence>